<dbReference type="EMBL" id="CP038484">
    <property type="protein sequence ID" value="QFZ25333.1"/>
    <property type="molecule type" value="Genomic_DNA"/>
</dbReference>
<sequence>MMHSMRVACSDVFLLPALEPFGNEQACAGISRRKGKKKKRRSLFEGKADIHRGKVLRKNSIFSRVRTPLHGPSESRFHWRHSLSEKSNVSKCRKNIRKKGRRDFWRGAYRSRFFPTSRLGADYFLTPVFNIYQTKEEAP</sequence>
<reference evidence="2" key="1">
    <citation type="journal article" date="2019" name="MBio">
        <title>Comparative genomics for the elucidation of multidrug resistance (MDR) in Candida lusitaniae.</title>
        <authorList>
            <person name="Kannan A."/>
            <person name="Asner S.A."/>
            <person name="Trachsel E."/>
            <person name="Kelly S."/>
            <person name="Parker J."/>
            <person name="Sanglard D."/>
        </authorList>
    </citation>
    <scope>NUCLEOTIDE SEQUENCE [LARGE SCALE GENOMIC DNA]</scope>
    <source>
        <strain evidence="2">P1</strain>
    </source>
</reference>
<proteinExistence type="predicted"/>
<organism evidence="1 2">
    <name type="scientific">Clavispora lusitaniae</name>
    <name type="common">Candida lusitaniae</name>
    <dbReference type="NCBI Taxonomy" id="36911"/>
    <lineage>
        <taxon>Eukaryota</taxon>
        <taxon>Fungi</taxon>
        <taxon>Dikarya</taxon>
        <taxon>Ascomycota</taxon>
        <taxon>Saccharomycotina</taxon>
        <taxon>Pichiomycetes</taxon>
        <taxon>Metschnikowiaceae</taxon>
        <taxon>Clavispora</taxon>
    </lineage>
</organism>
<accession>A0ACD0WDL9</accession>
<name>A0ACD0WDL9_CLALS</name>
<keyword evidence="2" id="KW-1185">Reference proteome</keyword>
<protein>
    <submittedName>
        <fullName evidence="1">Uncharacterized protein</fullName>
    </submittedName>
</protein>
<evidence type="ECO:0000313" key="2">
    <source>
        <dbReference type="Proteomes" id="UP000326582"/>
    </source>
</evidence>
<dbReference type="Proteomes" id="UP000326582">
    <property type="component" value="Chromosome 1"/>
</dbReference>
<evidence type="ECO:0000313" key="1">
    <source>
        <dbReference type="EMBL" id="QFZ25333.1"/>
    </source>
</evidence>
<gene>
    <name evidence="1" type="ORF">EJF14_10426</name>
</gene>